<dbReference type="VEuPathDB" id="VectorBase:PHUM287150"/>
<dbReference type="Proteomes" id="UP000009046">
    <property type="component" value="Unassembled WGS sequence"/>
</dbReference>
<dbReference type="EMBL" id="AAZO01003334">
    <property type="status" value="NOT_ANNOTATED_CDS"/>
    <property type="molecule type" value="Genomic_DNA"/>
</dbReference>
<dbReference type="InterPro" id="IPR001314">
    <property type="entry name" value="Peptidase_S1A"/>
</dbReference>
<dbReference type="PROSITE" id="PS50240">
    <property type="entry name" value="TRYPSIN_DOM"/>
    <property type="match status" value="1"/>
</dbReference>
<dbReference type="PANTHER" id="PTHR24258:SF116">
    <property type="entry name" value="FI16631P1-RELATED"/>
    <property type="match status" value="1"/>
</dbReference>
<feature type="domain" description="Peptidase S1" evidence="1">
    <location>
        <begin position="142"/>
        <end position="385"/>
    </location>
</feature>
<dbReference type="GO" id="GO:0006508">
    <property type="term" value="P:proteolysis"/>
    <property type="evidence" value="ECO:0007669"/>
    <property type="project" value="InterPro"/>
</dbReference>
<dbReference type="KEGG" id="phu:Phum_PHUM287150"/>
<dbReference type="EC" id="3.4.21.4" evidence="2"/>
<reference evidence="2" key="1">
    <citation type="submission" date="2007-04" db="EMBL/GenBank/DDBJ databases">
        <title>Annotation of Pediculus humanus corporis strain USDA.</title>
        <authorList>
            <person name="Kirkness E."/>
            <person name="Hannick L."/>
            <person name="Hass B."/>
            <person name="Bruggner R."/>
            <person name="Lawson D."/>
            <person name="Bidwell S."/>
            <person name="Joardar V."/>
            <person name="Caler E."/>
            <person name="Walenz B."/>
            <person name="Inman J."/>
            <person name="Schobel S."/>
            <person name="Galinsky K."/>
            <person name="Amedeo P."/>
            <person name="Strausberg R."/>
        </authorList>
    </citation>
    <scope>NUCLEOTIDE SEQUENCE</scope>
    <source>
        <strain evidence="2">USDA</strain>
    </source>
</reference>
<name>E0VLF3_PEDHC</name>
<gene>
    <name evidence="3" type="primary">8229571</name>
    <name evidence="2" type="ORF">Phum_PHUM287150</name>
</gene>
<dbReference type="Pfam" id="PF00089">
    <property type="entry name" value="Trypsin"/>
    <property type="match status" value="1"/>
</dbReference>
<dbReference type="InterPro" id="IPR009003">
    <property type="entry name" value="Peptidase_S1_PA"/>
</dbReference>
<dbReference type="InterPro" id="IPR001254">
    <property type="entry name" value="Trypsin_dom"/>
</dbReference>
<dbReference type="GO" id="GO:0004252">
    <property type="term" value="F:serine-type endopeptidase activity"/>
    <property type="evidence" value="ECO:0007669"/>
    <property type="project" value="UniProtKB-EC"/>
</dbReference>
<evidence type="ECO:0000313" key="2">
    <source>
        <dbReference type="EMBL" id="EEB14209.1"/>
    </source>
</evidence>
<dbReference type="PRINTS" id="PR00722">
    <property type="entry name" value="CHYMOTRYPSIN"/>
</dbReference>
<reference evidence="3" key="3">
    <citation type="submission" date="2021-02" db="UniProtKB">
        <authorList>
            <consortium name="EnsemblMetazoa"/>
        </authorList>
    </citation>
    <scope>IDENTIFICATION</scope>
    <source>
        <strain evidence="3">USDA</strain>
    </source>
</reference>
<keyword evidence="4" id="KW-1185">Reference proteome</keyword>
<dbReference type="InParanoid" id="E0VLF3"/>
<sequence length="395" mass="43055">MEPLTTFSPVNSSDFLTRSFSHYPTVILPQYEFETFDKNSDDVSFPSPNKVTTKIVNNGGGYSPSHESSNIHGVSEGLTGCDCIPLSHCNAKPTYGGITTRIVTKPPPETICAYGLIYCCAVIPTHSKTGCGVSSPYTGVTISEGQAYPGQYPWSAIVLTNSNHYVGGGVLISSNHILTVAHRVVKYEHGENLKVRLGEWDLSERHEPFEYLDVHVSKVVNHPHFDPHSLKNDISIITLATTVPILTKPYTHVNTICLPPPSMIFYGSRCKTAGWGKDQFHGNYQTIIKEVEVPVLSSYDCQSKLRKTKLGNSFTLDSDSFICAGGEAGKDACTGDGGNALACMINGKYYLTGLTAGGIECGNENVPGLYVNVVNYIGWIHVTIKESEHIDPRTR</sequence>
<dbReference type="STRING" id="121224.E0VLF3"/>
<dbReference type="PANTHER" id="PTHR24258">
    <property type="entry name" value="SERINE PROTEASE-RELATED"/>
    <property type="match status" value="1"/>
</dbReference>
<dbReference type="GeneID" id="8229571"/>
<accession>E0VLF3</accession>
<evidence type="ECO:0000259" key="1">
    <source>
        <dbReference type="PROSITE" id="PS50240"/>
    </source>
</evidence>
<organism>
    <name type="scientific">Pediculus humanus subsp. corporis</name>
    <name type="common">Body louse</name>
    <dbReference type="NCBI Taxonomy" id="121224"/>
    <lineage>
        <taxon>Eukaryota</taxon>
        <taxon>Metazoa</taxon>
        <taxon>Ecdysozoa</taxon>
        <taxon>Arthropoda</taxon>
        <taxon>Hexapoda</taxon>
        <taxon>Insecta</taxon>
        <taxon>Pterygota</taxon>
        <taxon>Neoptera</taxon>
        <taxon>Paraneoptera</taxon>
        <taxon>Psocodea</taxon>
        <taxon>Troctomorpha</taxon>
        <taxon>Phthiraptera</taxon>
        <taxon>Anoplura</taxon>
        <taxon>Pediculidae</taxon>
        <taxon>Pediculus</taxon>
    </lineage>
</organism>
<dbReference type="OMA" id="QFGRMWW"/>
<dbReference type="EnsemblMetazoa" id="PHUM287150-RA">
    <property type="protein sequence ID" value="PHUM287150-PA"/>
    <property type="gene ID" value="PHUM287150"/>
</dbReference>
<dbReference type="CTD" id="8229571"/>
<dbReference type="eggNOG" id="KOG3627">
    <property type="taxonomic scope" value="Eukaryota"/>
</dbReference>
<dbReference type="OrthoDB" id="6656697at2759"/>
<dbReference type="EMBL" id="DS235271">
    <property type="protein sequence ID" value="EEB14209.1"/>
    <property type="molecule type" value="Genomic_DNA"/>
</dbReference>
<dbReference type="SUPFAM" id="SSF50494">
    <property type="entry name" value="Trypsin-like serine proteases"/>
    <property type="match status" value="1"/>
</dbReference>
<dbReference type="Gene3D" id="2.40.10.10">
    <property type="entry name" value="Trypsin-like serine proteases"/>
    <property type="match status" value="1"/>
</dbReference>
<dbReference type="HOGENOM" id="CLU_006842_0_3_1"/>
<evidence type="ECO:0000313" key="4">
    <source>
        <dbReference type="Proteomes" id="UP000009046"/>
    </source>
</evidence>
<protein>
    <submittedName>
        <fullName evidence="2 3">Tripsin, putative</fullName>
        <ecNumber evidence="2">3.4.21.4</ecNumber>
    </submittedName>
</protein>
<dbReference type="AlphaFoldDB" id="E0VLF3"/>
<dbReference type="RefSeq" id="XP_002426947.1">
    <property type="nucleotide sequence ID" value="XM_002426902.1"/>
</dbReference>
<reference evidence="2" key="2">
    <citation type="submission" date="2007-04" db="EMBL/GenBank/DDBJ databases">
        <title>The genome of the human body louse.</title>
        <authorList>
            <consortium name="The Human Body Louse Genome Consortium"/>
            <person name="Kirkness E."/>
            <person name="Walenz B."/>
            <person name="Hass B."/>
            <person name="Bruggner R."/>
            <person name="Strausberg R."/>
        </authorList>
    </citation>
    <scope>NUCLEOTIDE SEQUENCE</scope>
    <source>
        <strain evidence="2">USDA</strain>
    </source>
</reference>
<keyword evidence="2" id="KW-0378">Hydrolase</keyword>
<evidence type="ECO:0000313" key="3">
    <source>
        <dbReference type="EnsemblMetazoa" id="PHUM287150-PA"/>
    </source>
</evidence>
<dbReference type="SMART" id="SM00020">
    <property type="entry name" value="Tryp_SPc"/>
    <property type="match status" value="1"/>
</dbReference>
<dbReference type="InterPro" id="IPR043504">
    <property type="entry name" value="Peptidase_S1_PA_chymotrypsin"/>
</dbReference>
<proteinExistence type="predicted"/>
<dbReference type="CDD" id="cd00190">
    <property type="entry name" value="Tryp_SPc"/>
    <property type="match status" value="1"/>
</dbReference>